<dbReference type="Pfam" id="PF09741">
    <property type="entry name" value="DUF2045"/>
    <property type="match status" value="1"/>
</dbReference>
<feature type="region of interest" description="Disordered" evidence="1">
    <location>
        <begin position="696"/>
        <end position="722"/>
    </location>
</feature>
<evidence type="ECO:0000256" key="1">
    <source>
        <dbReference type="SAM" id="MobiDB-lite"/>
    </source>
</evidence>
<dbReference type="Proteomes" id="UP000606786">
    <property type="component" value="Unassembled WGS sequence"/>
</dbReference>
<organism evidence="2 3">
    <name type="scientific">Ceratitis capitata</name>
    <name type="common">Mediterranean fruit fly</name>
    <name type="synonym">Tephritis capitata</name>
    <dbReference type="NCBI Taxonomy" id="7213"/>
    <lineage>
        <taxon>Eukaryota</taxon>
        <taxon>Metazoa</taxon>
        <taxon>Ecdysozoa</taxon>
        <taxon>Arthropoda</taxon>
        <taxon>Hexapoda</taxon>
        <taxon>Insecta</taxon>
        <taxon>Pterygota</taxon>
        <taxon>Neoptera</taxon>
        <taxon>Endopterygota</taxon>
        <taxon>Diptera</taxon>
        <taxon>Brachycera</taxon>
        <taxon>Muscomorpha</taxon>
        <taxon>Tephritoidea</taxon>
        <taxon>Tephritidae</taxon>
        <taxon>Ceratitis</taxon>
        <taxon>Ceratitis</taxon>
    </lineage>
</organism>
<feature type="compositionally biased region" description="Low complexity" evidence="1">
    <location>
        <begin position="803"/>
        <end position="812"/>
    </location>
</feature>
<feature type="compositionally biased region" description="Low complexity" evidence="1">
    <location>
        <begin position="575"/>
        <end position="589"/>
    </location>
</feature>
<feature type="compositionally biased region" description="Low complexity" evidence="1">
    <location>
        <begin position="786"/>
        <end position="796"/>
    </location>
</feature>
<proteinExistence type="predicted"/>
<feature type="compositionally biased region" description="Basic and acidic residues" evidence="1">
    <location>
        <begin position="532"/>
        <end position="559"/>
    </location>
</feature>
<protein>
    <submittedName>
        <fullName evidence="2">(Mediterranean fruit fly) hypothetical protein</fullName>
    </submittedName>
</protein>
<dbReference type="PANTHER" id="PTHR21477:SF13">
    <property type="entry name" value="KIAA0930"/>
    <property type="match status" value="1"/>
</dbReference>
<dbReference type="PANTHER" id="PTHR21477">
    <property type="entry name" value="ZGC:172139"/>
    <property type="match status" value="1"/>
</dbReference>
<dbReference type="EMBL" id="CAJHJT010000056">
    <property type="protein sequence ID" value="CAD7012287.1"/>
    <property type="molecule type" value="Genomic_DNA"/>
</dbReference>
<name>A0A811VAJ7_CERCA</name>
<feature type="compositionally biased region" description="Low complexity" evidence="1">
    <location>
        <begin position="712"/>
        <end position="722"/>
    </location>
</feature>
<dbReference type="AlphaFoldDB" id="A0A811VAJ7"/>
<gene>
    <name evidence="2" type="ORF">CCAP1982_LOCUS20383</name>
</gene>
<feature type="region of interest" description="Disordered" evidence="1">
    <location>
        <begin position="768"/>
        <end position="841"/>
    </location>
</feature>
<dbReference type="OrthoDB" id="1906921at2759"/>
<accession>A0A811VAJ7</accession>
<reference evidence="2" key="1">
    <citation type="submission" date="2020-11" db="EMBL/GenBank/DDBJ databases">
        <authorList>
            <person name="Whitehead M."/>
        </authorList>
    </citation>
    <scope>NUCLEOTIDE SEQUENCE</scope>
    <source>
        <strain evidence="2">EGII</strain>
    </source>
</reference>
<sequence>MSLASATGILLKPQTPLQQLLEDINFQRTKEMRQLLKDDSGFVVLQGTTYWTDLFVRHFLFQSEPVHSIDSDDLLFFVRKKHVKSSSRHMPKYETEVDVFRKDSRKLPIGDPDVDWEETVYLNMVIHQFDYTLTLAICTRTSPKELQVLRRHSQRVYASPSRRKMDTKGEGFSDILVRDGEMVCVELVANDKDGSVQGVIFLGSIRYDALKKVYDARQSSLSSKVAQRMSFGLFSSGAGVQTRCEFVRMKGPQGKGHAEMAVTKPKGSGFCATDMWDDWEEENDDYCTYRHQRRLSDPSANLNNFSRYAWRTKGAPDAVGGTAGAKARSENEGLDSLANEVSEIEAGDLRDDLRPAFSASEAKLHLNPNCEAANAAAVKLPISPENELKHSVQRETSKNVADDGVPVAEAVEVTAVTPTSNTSTAGCTNCFGGKKCKRWIGSSSDKNTPEMSEVYCPTCDDAANETPACLNKMPDKKSKPKHKTILSVESELIVSKRGSLRLTGSGQKQKVVARSASLSAADRKPKRTSSPAERKEKEKEKSKLKEKDKDKDKDKDKNKTTNLLAKVSPKRNRSKTSVTVTTKTKNNNTAKDVKEANAKTITQDDSNNSNNNSVEDQEPATQKVEEYEIADDATSLNGTTVEMTEAKMAILSAQDTKLMINVRGREELPVVEQRSPPTTAEVECVRQRWQQQQQQQQQQQLEIAPHKEPHSETASATATAETIFDNKRDNSITTTVLVSMTTTTTTSTAIKTTNITKLQLNAQSIAPEDVSDCNGNSHLVSPPTQPSTSSSAQRSPISPPPLNLSSAENGSVSDGGVGAGSDPVGGTENGHSNATLPRAKRSAAQHAFYQRALSLVPKRRTPDGTNIYYWCDLPQLDDGAYNPLWASRGFTQSFHFWKENRRQQSTPLNAFLTYVTLPWWSIAKDLLDHRETPILTF</sequence>
<evidence type="ECO:0000313" key="3">
    <source>
        <dbReference type="Proteomes" id="UP000606786"/>
    </source>
</evidence>
<feature type="region of interest" description="Disordered" evidence="1">
    <location>
        <begin position="502"/>
        <end position="622"/>
    </location>
</feature>
<evidence type="ECO:0000313" key="2">
    <source>
        <dbReference type="EMBL" id="CAD7012287.1"/>
    </source>
</evidence>
<dbReference type="InterPro" id="IPR019141">
    <property type="entry name" value="DUF2045"/>
</dbReference>
<keyword evidence="3" id="KW-1185">Reference proteome</keyword>
<comment type="caution">
    <text evidence="2">The sequence shown here is derived from an EMBL/GenBank/DDBJ whole genome shotgun (WGS) entry which is preliminary data.</text>
</comment>